<evidence type="ECO:0000313" key="2">
    <source>
        <dbReference type="EMBL" id="GLI68218.1"/>
    </source>
</evidence>
<feature type="region of interest" description="Disordered" evidence="1">
    <location>
        <begin position="1"/>
        <end position="37"/>
    </location>
</feature>
<evidence type="ECO:0008006" key="4">
    <source>
        <dbReference type="Google" id="ProtNLM"/>
    </source>
</evidence>
<dbReference type="InterPro" id="IPR003774">
    <property type="entry name" value="AlgH-like"/>
</dbReference>
<dbReference type="SUPFAM" id="SSF143456">
    <property type="entry name" value="VC0467-like"/>
    <property type="match status" value="1"/>
</dbReference>
<dbReference type="Proteomes" id="UP001165090">
    <property type="component" value="Unassembled WGS sequence"/>
</dbReference>
<dbReference type="PANTHER" id="PTHR31984:SF17">
    <property type="entry name" value="TRANSCRIPTIONAL REGULATOR"/>
    <property type="match status" value="1"/>
</dbReference>
<proteinExistence type="predicted"/>
<keyword evidence="3" id="KW-1185">Reference proteome</keyword>
<dbReference type="Gene3D" id="3.40.1740.10">
    <property type="entry name" value="VC0467-like"/>
    <property type="match status" value="1"/>
</dbReference>
<feature type="compositionally biased region" description="Low complexity" evidence="1">
    <location>
        <begin position="1"/>
        <end position="18"/>
    </location>
</feature>
<feature type="region of interest" description="Disordered" evidence="1">
    <location>
        <begin position="275"/>
        <end position="361"/>
    </location>
</feature>
<protein>
    <recommendedName>
        <fullName evidence="4">YqgE/AlgH family protein</fullName>
    </recommendedName>
</protein>
<dbReference type="Pfam" id="PF02622">
    <property type="entry name" value="DUF179"/>
    <property type="match status" value="1"/>
</dbReference>
<evidence type="ECO:0000313" key="3">
    <source>
        <dbReference type="Proteomes" id="UP001165090"/>
    </source>
</evidence>
<evidence type="ECO:0000256" key="1">
    <source>
        <dbReference type="SAM" id="MobiDB-lite"/>
    </source>
</evidence>
<accession>A0ABQ5SFF7</accession>
<sequence length="379" mass="40840">MDSRVSSGRQASTSSSAGNSPMHHTTPVISGSKTTQPTRQSRCLICRSVFDSREGFQGRGFPRGFPTPEITGQDWRAFRAHLVAWEHSARRAAEGTSRLQRPPYPPLVSGNSWAHPLAEPEAGCLLLARRDDMAGLTGAVILIAIHDNAVGSVGYLLNKSSELCLGDLPLVDPVPGFQEAFGNQRMQIGGEVHQDRVTLLHRFVGIRGSRKIAEGMFMGGLSDAIQLVSGGMLRAQDFTLVLGMCGWRPGQLVAEIAEGWWHVIAASPDLVLPSPAPPPTCPSNNPSSMHASETGPTLHSSSRFPGDQQQQQQDQAPKCVEQGQESSGSEADEPDEVPPGSSRARDKSRRRNATGESAMYRRIARLAVRGARRREAASG</sequence>
<feature type="compositionally biased region" description="Polar residues" evidence="1">
    <location>
        <begin position="289"/>
        <end position="303"/>
    </location>
</feature>
<dbReference type="PANTHER" id="PTHR31984">
    <property type="entry name" value="TRANSPORTER, PUTATIVE (DUF179)-RELATED"/>
    <property type="match status" value="1"/>
</dbReference>
<feature type="compositionally biased region" description="Polar residues" evidence="1">
    <location>
        <begin position="27"/>
        <end position="37"/>
    </location>
</feature>
<name>A0ABQ5SFF7_9CHLO</name>
<organism evidence="2 3">
    <name type="scientific">Volvox africanus</name>
    <dbReference type="NCBI Taxonomy" id="51714"/>
    <lineage>
        <taxon>Eukaryota</taxon>
        <taxon>Viridiplantae</taxon>
        <taxon>Chlorophyta</taxon>
        <taxon>core chlorophytes</taxon>
        <taxon>Chlorophyceae</taxon>
        <taxon>CS clade</taxon>
        <taxon>Chlamydomonadales</taxon>
        <taxon>Volvocaceae</taxon>
        <taxon>Volvox</taxon>
    </lineage>
</organism>
<gene>
    <name evidence="2" type="ORF">VaNZ11_012563</name>
</gene>
<dbReference type="EMBL" id="BSDZ01000079">
    <property type="protein sequence ID" value="GLI68218.1"/>
    <property type="molecule type" value="Genomic_DNA"/>
</dbReference>
<comment type="caution">
    <text evidence="2">The sequence shown here is derived from an EMBL/GenBank/DDBJ whole genome shotgun (WGS) entry which is preliminary data.</text>
</comment>
<reference evidence="2 3" key="1">
    <citation type="journal article" date="2023" name="IScience">
        <title>Expanded male sex-determining region conserved during the evolution of homothallism in the green alga Volvox.</title>
        <authorList>
            <person name="Yamamoto K."/>
            <person name="Matsuzaki R."/>
            <person name="Mahakham W."/>
            <person name="Heman W."/>
            <person name="Sekimoto H."/>
            <person name="Kawachi M."/>
            <person name="Minakuchi Y."/>
            <person name="Toyoda A."/>
            <person name="Nozaki H."/>
        </authorList>
    </citation>
    <scope>NUCLEOTIDE SEQUENCE [LARGE SCALE GENOMIC DNA]</scope>
    <source>
        <strain evidence="2 3">NIES-4468</strain>
    </source>
</reference>